<dbReference type="SUPFAM" id="SSF53474">
    <property type="entry name" value="alpha/beta-Hydrolases"/>
    <property type="match status" value="1"/>
</dbReference>
<protein>
    <recommendedName>
        <fullName evidence="2">Fungal lipase-type domain-containing protein</fullName>
    </recommendedName>
</protein>
<dbReference type="EMBL" id="KN831771">
    <property type="protein sequence ID" value="KIM46388.1"/>
    <property type="molecule type" value="Genomic_DNA"/>
</dbReference>
<evidence type="ECO:0000313" key="4">
    <source>
        <dbReference type="Proteomes" id="UP000053424"/>
    </source>
</evidence>
<feature type="domain" description="Fungal lipase-type" evidence="2">
    <location>
        <begin position="38"/>
        <end position="165"/>
    </location>
</feature>
<accession>A0A0C2Y969</accession>
<evidence type="ECO:0000256" key="1">
    <source>
        <dbReference type="SAM" id="MobiDB-lite"/>
    </source>
</evidence>
<dbReference type="InterPro" id="IPR029058">
    <property type="entry name" value="AB_hydrolase_fold"/>
</dbReference>
<dbReference type="OrthoDB" id="442243at2759"/>
<feature type="compositionally biased region" description="Basic and acidic residues" evidence="1">
    <location>
        <begin position="390"/>
        <end position="403"/>
    </location>
</feature>
<feature type="region of interest" description="Disordered" evidence="1">
    <location>
        <begin position="365"/>
        <end position="403"/>
    </location>
</feature>
<dbReference type="Pfam" id="PF01764">
    <property type="entry name" value="Lipase_3"/>
    <property type="match status" value="1"/>
</dbReference>
<gene>
    <name evidence="3" type="ORF">M413DRAFT_441480</name>
</gene>
<dbReference type="Proteomes" id="UP000053424">
    <property type="component" value="Unassembled WGS sequence"/>
</dbReference>
<dbReference type="GO" id="GO:0006629">
    <property type="term" value="P:lipid metabolic process"/>
    <property type="evidence" value="ECO:0007669"/>
    <property type="project" value="InterPro"/>
</dbReference>
<dbReference type="AlphaFoldDB" id="A0A0C2Y969"/>
<dbReference type="STRING" id="686832.A0A0C2Y969"/>
<reference evidence="3 4" key="1">
    <citation type="submission" date="2014-04" db="EMBL/GenBank/DDBJ databases">
        <authorList>
            <consortium name="DOE Joint Genome Institute"/>
            <person name="Kuo A."/>
            <person name="Gay G."/>
            <person name="Dore J."/>
            <person name="Kohler A."/>
            <person name="Nagy L.G."/>
            <person name="Floudas D."/>
            <person name="Copeland A."/>
            <person name="Barry K.W."/>
            <person name="Cichocki N."/>
            <person name="Veneault-Fourrey C."/>
            <person name="LaButti K."/>
            <person name="Lindquist E.A."/>
            <person name="Lipzen A."/>
            <person name="Lundell T."/>
            <person name="Morin E."/>
            <person name="Murat C."/>
            <person name="Sun H."/>
            <person name="Tunlid A."/>
            <person name="Henrissat B."/>
            <person name="Grigoriev I.V."/>
            <person name="Hibbett D.S."/>
            <person name="Martin F."/>
            <person name="Nordberg H.P."/>
            <person name="Cantor M.N."/>
            <person name="Hua S.X."/>
        </authorList>
    </citation>
    <scope>NUCLEOTIDE SEQUENCE [LARGE SCALE GENOMIC DNA]</scope>
    <source>
        <strain evidence="4">h7</strain>
    </source>
</reference>
<evidence type="ECO:0000259" key="2">
    <source>
        <dbReference type="Pfam" id="PF01764"/>
    </source>
</evidence>
<dbReference type="Gene3D" id="3.40.50.1820">
    <property type="entry name" value="alpha/beta hydrolase"/>
    <property type="match status" value="1"/>
</dbReference>
<name>A0A0C2Y969_HEBCY</name>
<organism evidence="3 4">
    <name type="scientific">Hebeloma cylindrosporum</name>
    <dbReference type="NCBI Taxonomy" id="76867"/>
    <lineage>
        <taxon>Eukaryota</taxon>
        <taxon>Fungi</taxon>
        <taxon>Dikarya</taxon>
        <taxon>Basidiomycota</taxon>
        <taxon>Agaricomycotina</taxon>
        <taxon>Agaricomycetes</taxon>
        <taxon>Agaricomycetidae</taxon>
        <taxon>Agaricales</taxon>
        <taxon>Agaricineae</taxon>
        <taxon>Hymenogastraceae</taxon>
        <taxon>Hebeloma</taxon>
    </lineage>
</organism>
<dbReference type="PANTHER" id="PTHR47842">
    <property type="entry name" value="EXPRESSED PROTEIN"/>
    <property type="match status" value="1"/>
</dbReference>
<dbReference type="HOGENOM" id="CLU_020826_2_0_1"/>
<dbReference type="PANTHER" id="PTHR47842:SF1">
    <property type="entry name" value="DUF676 DOMAIN-CONTAINING PROTEIN"/>
    <property type="match status" value="1"/>
</dbReference>
<feature type="compositionally biased region" description="Low complexity" evidence="1">
    <location>
        <begin position="369"/>
        <end position="380"/>
    </location>
</feature>
<keyword evidence="4" id="KW-1185">Reference proteome</keyword>
<proteinExistence type="predicted"/>
<reference evidence="4" key="2">
    <citation type="submission" date="2015-01" db="EMBL/GenBank/DDBJ databases">
        <title>Evolutionary Origins and Diversification of the Mycorrhizal Mutualists.</title>
        <authorList>
            <consortium name="DOE Joint Genome Institute"/>
            <consortium name="Mycorrhizal Genomics Consortium"/>
            <person name="Kohler A."/>
            <person name="Kuo A."/>
            <person name="Nagy L.G."/>
            <person name="Floudas D."/>
            <person name="Copeland A."/>
            <person name="Barry K.W."/>
            <person name="Cichocki N."/>
            <person name="Veneault-Fourrey C."/>
            <person name="LaButti K."/>
            <person name="Lindquist E.A."/>
            <person name="Lipzen A."/>
            <person name="Lundell T."/>
            <person name="Morin E."/>
            <person name="Murat C."/>
            <person name="Riley R."/>
            <person name="Ohm R."/>
            <person name="Sun H."/>
            <person name="Tunlid A."/>
            <person name="Henrissat B."/>
            <person name="Grigoriev I.V."/>
            <person name="Hibbett D.S."/>
            <person name="Martin F."/>
        </authorList>
    </citation>
    <scope>NUCLEOTIDE SEQUENCE [LARGE SCALE GENOMIC DNA]</scope>
    <source>
        <strain evidence="4">h7</strain>
    </source>
</reference>
<dbReference type="InterPro" id="IPR002921">
    <property type="entry name" value="Fungal_lipase-type"/>
</dbReference>
<evidence type="ECO:0000313" key="3">
    <source>
        <dbReference type="EMBL" id="KIM46388.1"/>
    </source>
</evidence>
<sequence length="403" mass="43647">MASFPRACPKSPAPTTSDALALTKPEQEILLLIYIHGFKGTNDTFAGFPERLEHILSETIPHVRVESLIFPAYETKGELDKAVVRFADWLTTTTVEREVSAGLGAGKAKIVLCGHSMGGLLAADTLREFVNTRPDKDCPLWPKIVACIAYDTPFYGIHPFVVKHSVTKVAEHANAAMTVGSALLGSLTAFGAKKATQPAPSPSQPPQSAWSKWAGPAAYAMGGALLAGAAAGGAYYKKDDLTQGLSWATDHMKYVGNLWDEAALDQRVEALIDIERDQGVIFRTLYTNLPPNPPEFLTSRTFVVLPKYGSRSKAHFSPANNRLAPDEIQAHTGMFLASTNDGYYELGLASAKIIRDAVLTSRGIAKIARTPSPSSPTSPKKSPRRRTRSPTKETPKNEDLIQF</sequence>